<dbReference type="AlphaFoldDB" id="A0A8J7FVE2"/>
<comment type="similarity">
    <text evidence="8 9">Belongs to the TonB-dependent receptor family.</text>
</comment>
<feature type="domain" description="TonB-dependent receptor-like beta-barrel" evidence="11">
    <location>
        <begin position="262"/>
        <end position="687"/>
    </location>
</feature>
<keyword evidence="4 8" id="KW-0812">Transmembrane</keyword>
<keyword evidence="3 8" id="KW-1134">Transmembrane beta strand</keyword>
<evidence type="ECO:0000256" key="1">
    <source>
        <dbReference type="ARBA" id="ARBA00004571"/>
    </source>
</evidence>
<gene>
    <name evidence="13" type="ORF">IOQ59_12375</name>
</gene>
<sequence>MTRLQNGPVVSVLLSAWRFTRCLAPLGALSFSLAAPLTFASDGVTDFTEADLFADIPEVLSATRLPQRLTEAPAAITIIDREMIDASAATRIPDLLRLVPGMQVFHVSRNQTGVTYHGVSDNFPNRMEVMIDGRSIYLPLLSTVGWETIGIELDDIDRIEVVRGSNVPTQGSNAFLGSINIITRTSLNEPNNSAKVLTGNRGEKRAELRHSLFTDFGHLRISAGSSAHDGSPLYNETADNQYLNLSGSSTLSLRDTIDLQLGFARGETFIVDAGSLRHVPSPRDHDANFQYLVWNHAASDENEFRLSFYHNYLKLNVDAIPANEWLSREFEVDLATATGFANLFGVDGSMIRPDSEHGTSEQYDIELQHTHYANESLSLISGLGYRYEQAKSDVLLDTESWIVEERGRAFANAQWNQTDQLVWNLGAMHETASIASNRLSPRLALNYLIDESTSVRAARTRAFRMPSILERHNTYFLRQNDANGNRILEQQASPAEGLIPGQIDTTELGFYCLIPENNLQLDVRLFHERVSQGIRSKFVEVDPDLVIDDPVLASLENGTSITKGNVEFFDAEGIEFQVKYKPQPETLVLLNYGHVEIDGQYLKKPNDTFQLHHYAPKDTASVLVSHQFDDQWQASLAHYFMGSTRWLEGTSGKEVRKAYQRTDLQIKKRFPLTQHTDAEVKLIVQNLLDKRYQEFYANNHFDRRAYVEFKLLY</sequence>
<comment type="caution">
    <text evidence="13">The sequence shown here is derived from an EMBL/GenBank/DDBJ whole genome shotgun (WGS) entry which is preliminary data.</text>
</comment>
<evidence type="ECO:0000259" key="12">
    <source>
        <dbReference type="Pfam" id="PF07715"/>
    </source>
</evidence>
<dbReference type="InterPro" id="IPR037066">
    <property type="entry name" value="Plug_dom_sf"/>
</dbReference>
<dbReference type="RefSeq" id="WP_193953694.1">
    <property type="nucleotide sequence ID" value="NZ_JADEYS010000012.1"/>
</dbReference>
<keyword evidence="13" id="KW-0675">Receptor</keyword>
<dbReference type="InterPro" id="IPR012910">
    <property type="entry name" value="Plug_dom"/>
</dbReference>
<dbReference type="Proteomes" id="UP000640333">
    <property type="component" value="Unassembled WGS sequence"/>
</dbReference>
<evidence type="ECO:0000256" key="4">
    <source>
        <dbReference type="ARBA" id="ARBA00022692"/>
    </source>
</evidence>
<feature type="signal peptide" evidence="10">
    <location>
        <begin position="1"/>
        <end position="40"/>
    </location>
</feature>
<keyword evidence="6 8" id="KW-0472">Membrane</keyword>
<organism evidence="13 14">
    <name type="scientific">Pontibacterium sinense</name>
    <dbReference type="NCBI Taxonomy" id="2781979"/>
    <lineage>
        <taxon>Bacteria</taxon>
        <taxon>Pseudomonadati</taxon>
        <taxon>Pseudomonadota</taxon>
        <taxon>Gammaproteobacteria</taxon>
        <taxon>Oceanospirillales</taxon>
        <taxon>Oceanospirillaceae</taxon>
        <taxon>Pontibacterium</taxon>
    </lineage>
</organism>
<dbReference type="GO" id="GO:0015344">
    <property type="term" value="F:siderophore uptake transmembrane transporter activity"/>
    <property type="evidence" value="ECO:0007669"/>
    <property type="project" value="TreeGrafter"/>
</dbReference>
<dbReference type="PANTHER" id="PTHR30069">
    <property type="entry name" value="TONB-DEPENDENT OUTER MEMBRANE RECEPTOR"/>
    <property type="match status" value="1"/>
</dbReference>
<dbReference type="PROSITE" id="PS52016">
    <property type="entry name" value="TONB_DEPENDENT_REC_3"/>
    <property type="match status" value="1"/>
</dbReference>
<accession>A0A8J7FVE2</accession>
<proteinExistence type="inferred from homology"/>
<keyword evidence="5 9" id="KW-0798">TonB box</keyword>
<evidence type="ECO:0000256" key="6">
    <source>
        <dbReference type="ARBA" id="ARBA00023136"/>
    </source>
</evidence>
<keyword evidence="14" id="KW-1185">Reference proteome</keyword>
<evidence type="ECO:0000256" key="9">
    <source>
        <dbReference type="RuleBase" id="RU003357"/>
    </source>
</evidence>
<feature type="chain" id="PRO_5035183583" evidence="10">
    <location>
        <begin position="41"/>
        <end position="713"/>
    </location>
</feature>
<dbReference type="InterPro" id="IPR000531">
    <property type="entry name" value="Beta-barrel_TonB"/>
</dbReference>
<evidence type="ECO:0000313" key="13">
    <source>
        <dbReference type="EMBL" id="MBE9398055.1"/>
    </source>
</evidence>
<evidence type="ECO:0000313" key="14">
    <source>
        <dbReference type="Proteomes" id="UP000640333"/>
    </source>
</evidence>
<evidence type="ECO:0000256" key="3">
    <source>
        <dbReference type="ARBA" id="ARBA00022452"/>
    </source>
</evidence>
<dbReference type="SUPFAM" id="SSF56935">
    <property type="entry name" value="Porins"/>
    <property type="match status" value="1"/>
</dbReference>
<dbReference type="Pfam" id="PF07715">
    <property type="entry name" value="Plug"/>
    <property type="match status" value="1"/>
</dbReference>
<reference evidence="13" key="1">
    <citation type="submission" date="2020-10" db="EMBL/GenBank/DDBJ databases">
        <title>Bacterium isolated from coastal waters sediment.</title>
        <authorList>
            <person name="Chen R.-J."/>
            <person name="Lu D.-C."/>
            <person name="Zhu K.-L."/>
            <person name="Du Z.-J."/>
        </authorList>
    </citation>
    <scope>NUCLEOTIDE SEQUENCE</scope>
    <source>
        <strain evidence="13">N1Y112</strain>
    </source>
</reference>
<evidence type="ECO:0000256" key="2">
    <source>
        <dbReference type="ARBA" id="ARBA00022448"/>
    </source>
</evidence>
<evidence type="ECO:0000259" key="11">
    <source>
        <dbReference type="Pfam" id="PF00593"/>
    </source>
</evidence>
<dbReference type="GO" id="GO:0044718">
    <property type="term" value="P:siderophore transmembrane transport"/>
    <property type="evidence" value="ECO:0007669"/>
    <property type="project" value="TreeGrafter"/>
</dbReference>
<keyword evidence="2 8" id="KW-0813">Transport</keyword>
<dbReference type="Pfam" id="PF00593">
    <property type="entry name" value="TonB_dep_Rec_b-barrel"/>
    <property type="match status" value="1"/>
</dbReference>
<protein>
    <submittedName>
        <fullName evidence="13">TonB-dependent receptor</fullName>
    </submittedName>
</protein>
<dbReference type="InterPro" id="IPR039426">
    <property type="entry name" value="TonB-dep_rcpt-like"/>
</dbReference>
<dbReference type="InterPro" id="IPR036942">
    <property type="entry name" value="Beta-barrel_TonB_sf"/>
</dbReference>
<dbReference type="GO" id="GO:0009279">
    <property type="term" value="C:cell outer membrane"/>
    <property type="evidence" value="ECO:0007669"/>
    <property type="project" value="UniProtKB-SubCell"/>
</dbReference>
<dbReference type="Gene3D" id="2.170.130.10">
    <property type="entry name" value="TonB-dependent receptor, plug domain"/>
    <property type="match status" value="1"/>
</dbReference>
<feature type="domain" description="TonB-dependent receptor plug" evidence="12">
    <location>
        <begin position="70"/>
        <end position="177"/>
    </location>
</feature>
<keyword evidence="7 8" id="KW-0998">Cell outer membrane</keyword>
<dbReference type="Gene3D" id="2.40.170.20">
    <property type="entry name" value="TonB-dependent receptor, beta-barrel domain"/>
    <property type="match status" value="1"/>
</dbReference>
<keyword evidence="10" id="KW-0732">Signal</keyword>
<evidence type="ECO:0000256" key="8">
    <source>
        <dbReference type="PROSITE-ProRule" id="PRU01360"/>
    </source>
</evidence>
<dbReference type="PANTHER" id="PTHR30069:SF27">
    <property type="entry name" value="BLL4766 PROTEIN"/>
    <property type="match status" value="1"/>
</dbReference>
<evidence type="ECO:0000256" key="10">
    <source>
        <dbReference type="SAM" id="SignalP"/>
    </source>
</evidence>
<dbReference type="EMBL" id="JADEYS010000012">
    <property type="protein sequence ID" value="MBE9398055.1"/>
    <property type="molecule type" value="Genomic_DNA"/>
</dbReference>
<evidence type="ECO:0000256" key="5">
    <source>
        <dbReference type="ARBA" id="ARBA00023077"/>
    </source>
</evidence>
<comment type="subcellular location">
    <subcellularLocation>
        <location evidence="1 8">Cell outer membrane</location>
        <topology evidence="1 8">Multi-pass membrane protein</topology>
    </subcellularLocation>
</comment>
<name>A0A8J7FVE2_9GAMM</name>
<evidence type="ECO:0000256" key="7">
    <source>
        <dbReference type="ARBA" id="ARBA00023237"/>
    </source>
</evidence>